<organism evidence="1">
    <name type="scientific">Solanum lycopersicum</name>
    <name type="common">Tomato</name>
    <name type="synonym">Lycopersicon esculentum</name>
    <dbReference type="NCBI Taxonomy" id="4081"/>
    <lineage>
        <taxon>Eukaryota</taxon>
        <taxon>Viridiplantae</taxon>
        <taxon>Streptophyta</taxon>
        <taxon>Embryophyta</taxon>
        <taxon>Tracheophyta</taxon>
        <taxon>Spermatophyta</taxon>
        <taxon>Magnoliopsida</taxon>
        <taxon>eudicotyledons</taxon>
        <taxon>Gunneridae</taxon>
        <taxon>Pentapetalae</taxon>
        <taxon>asterids</taxon>
        <taxon>lamiids</taxon>
        <taxon>Solanales</taxon>
        <taxon>Solanaceae</taxon>
        <taxon>Solanoideae</taxon>
        <taxon>Solaneae</taxon>
        <taxon>Solanum</taxon>
        <taxon>Solanum subgen. Lycopersicon</taxon>
    </lineage>
</organism>
<sequence length="64" mass="7265">MSYSKKKNSDFSSYLKSFFVCFYIKDDDTSKVVKDSSSKGSYGPEKTMISAAKHFSSPHKVRLI</sequence>
<protein>
    <submittedName>
        <fullName evidence="1">Uncharacterized protein</fullName>
    </submittedName>
</protein>
<accession>A0A3Q7H9G2</accession>
<keyword evidence="2" id="KW-1185">Reference proteome</keyword>
<proteinExistence type="predicted"/>
<evidence type="ECO:0000313" key="1">
    <source>
        <dbReference type="EnsemblPlants" id="Solyc05g014300.1.1.1"/>
    </source>
</evidence>
<reference evidence="1" key="2">
    <citation type="submission" date="2019-01" db="UniProtKB">
        <authorList>
            <consortium name="EnsemblPlants"/>
        </authorList>
    </citation>
    <scope>IDENTIFICATION</scope>
    <source>
        <strain evidence="1">cv. Heinz 1706</strain>
    </source>
</reference>
<dbReference type="AlphaFoldDB" id="A0A3Q7H9G2"/>
<dbReference type="Gramene" id="Solyc05g014300.1.1">
    <property type="protein sequence ID" value="Solyc05g014300.1.1.1"/>
    <property type="gene ID" value="Solyc05g014300.1"/>
</dbReference>
<dbReference type="PaxDb" id="4081-Solyc05g014300.1.1"/>
<reference evidence="1" key="1">
    <citation type="journal article" date="2012" name="Nature">
        <title>The tomato genome sequence provides insights into fleshy fruit evolution.</title>
        <authorList>
            <consortium name="Tomato Genome Consortium"/>
        </authorList>
    </citation>
    <scope>NUCLEOTIDE SEQUENCE [LARGE SCALE GENOMIC DNA]</scope>
    <source>
        <strain evidence="1">cv. Heinz 1706</strain>
    </source>
</reference>
<evidence type="ECO:0000313" key="2">
    <source>
        <dbReference type="Proteomes" id="UP000004994"/>
    </source>
</evidence>
<dbReference type="OMA" id="LCFYIKD"/>
<dbReference type="EnsemblPlants" id="Solyc05g014300.1.1">
    <property type="protein sequence ID" value="Solyc05g014300.1.1.1"/>
    <property type="gene ID" value="Solyc05g014300.1"/>
</dbReference>
<dbReference type="Proteomes" id="UP000004994">
    <property type="component" value="Chromosome 5"/>
</dbReference>
<name>A0A3Q7H9G2_SOLLC</name>
<dbReference type="InParanoid" id="A0A3Q7H9G2"/>